<name>A0ACC0BHS2_CATRO</name>
<accession>A0ACC0BHS2</accession>
<gene>
    <name evidence="1" type="ORF">M9H77_12511</name>
</gene>
<evidence type="ECO:0000313" key="1">
    <source>
        <dbReference type="EMBL" id="KAI5672147.1"/>
    </source>
</evidence>
<comment type="caution">
    <text evidence="1">The sequence shown here is derived from an EMBL/GenBank/DDBJ whole genome shotgun (WGS) entry which is preliminary data.</text>
</comment>
<proteinExistence type="predicted"/>
<protein>
    <submittedName>
        <fullName evidence="1">Uncharacterized protein</fullName>
    </submittedName>
</protein>
<reference evidence="2" key="1">
    <citation type="journal article" date="2023" name="Nat. Plants">
        <title>Single-cell RNA sequencing provides a high-resolution roadmap for understanding the multicellular compartmentation of specialized metabolism.</title>
        <authorList>
            <person name="Sun S."/>
            <person name="Shen X."/>
            <person name="Li Y."/>
            <person name="Li Y."/>
            <person name="Wang S."/>
            <person name="Li R."/>
            <person name="Zhang H."/>
            <person name="Shen G."/>
            <person name="Guo B."/>
            <person name="Wei J."/>
            <person name="Xu J."/>
            <person name="St-Pierre B."/>
            <person name="Chen S."/>
            <person name="Sun C."/>
        </authorList>
    </citation>
    <scope>NUCLEOTIDE SEQUENCE [LARGE SCALE GENOMIC DNA]</scope>
</reference>
<evidence type="ECO:0000313" key="2">
    <source>
        <dbReference type="Proteomes" id="UP001060085"/>
    </source>
</evidence>
<dbReference type="Proteomes" id="UP001060085">
    <property type="component" value="Linkage Group LG03"/>
</dbReference>
<dbReference type="EMBL" id="CM044703">
    <property type="protein sequence ID" value="KAI5672147.1"/>
    <property type="molecule type" value="Genomic_DNA"/>
</dbReference>
<keyword evidence="2" id="KW-1185">Reference proteome</keyword>
<organism evidence="1 2">
    <name type="scientific">Catharanthus roseus</name>
    <name type="common">Madagascar periwinkle</name>
    <name type="synonym">Vinca rosea</name>
    <dbReference type="NCBI Taxonomy" id="4058"/>
    <lineage>
        <taxon>Eukaryota</taxon>
        <taxon>Viridiplantae</taxon>
        <taxon>Streptophyta</taxon>
        <taxon>Embryophyta</taxon>
        <taxon>Tracheophyta</taxon>
        <taxon>Spermatophyta</taxon>
        <taxon>Magnoliopsida</taxon>
        <taxon>eudicotyledons</taxon>
        <taxon>Gunneridae</taxon>
        <taxon>Pentapetalae</taxon>
        <taxon>asterids</taxon>
        <taxon>lamiids</taxon>
        <taxon>Gentianales</taxon>
        <taxon>Apocynaceae</taxon>
        <taxon>Rauvolfioideae</taxon>
        <taxon>Vinceae</taxon>
        <taxon>Catharanthinae</taxon>
        <taxon>Catharanthus</taxon>
    </lineage>
</organism>
<sequence>MPFYLVKVIELGLYIKGVLWDIQDLLVFRPSGRKDIESLLAGEFSFERNQDNIGDSDHSSSRIMMVNWEFMELVSFSGEDDGSKNGSEELGNFVLFSNELE</sequence>